<accession>A0ACA9Y4S2</accession>
<proteinExistence type="predicted"/>
<evidence type="ECO:0000313" key="2">
    <source>
        <dbReference type="Proteomes" id="UP001152531"/>
    </source>
</evidence>
<evidence type="ECO:0000313" key="1">
    <source>
        <dbReference type="EMBL" id="CAH6719931.1"/>
    </source>
</evidence>
<organism evidence="1 2">
    <name type="scientific">[Candida] jaroonii</name>
    <dbReference type="NCBI Taxonomy" id="467808"/>
    <lineage>
        <taxon>Eukaryota</taxon>
        <taxon>Fungi</taxon>
        <taxon>Dikarya</taxon>
        <taxon>Ascomycota</taxon>
        <taxon>Saccharomycotina</taxon>
        <taxon>Pichiomycetes</taxon>
        <taxon>Debaryomycetaceae</taxon>
        <taxon>Yamadazyma</taxon>
    </lineage>
</organism>
<sequence>MMVQNYNDDDVAVFNLLRLSERYYNIAKKNVLSCTTVKGNKNYRKLIFLSIKSLKIILKTYHHSINPQIRTIVLLKLSSMYYEETENYELAETYLNGCFNILNSHSMKRFELVANILLIKVLHKTDRNYCFIKLKNLMQQYGSSPNCLAVLNIVKIHYFKDNFEISPTTESLIRQSNDELQAYFYVLLSHHYLNNNNLQRYGECFEVIDSVLDSSSTQARSPNYYKLKTMAFFLRFIEYYLTGNHAQLESLLAAAPRFGSEAKPGWQVLDPCFTLKIDISENLTQTSFVEFEVDWICRDLFLSLFYIHMGVVSIYDKGLSRAISGASFQSKSFKDKFEYRSSHEIQGSNAFFDSSLNKFQNYYQKSQEIYLTTSYYTAWNNFLQNIKIDAAALSIERPNNGFERKFNRKVLYLESLCSSRSEEFDFEDILNNLESVIDGPTNDLTVYALLQSLNFLKWYLEIVGKVPEKANAVHKMILERSIKLEKMLNGNLQNGSLRSFKDYVKSNIDLSSLVSSLSVILELSSPFHSKFGTELGRIDISEIRCFYSVVVAGLTRALLSENDAEFAVQSKYISNLVLRVSNHEEQPCPPCIQNGDFKHIATCAAEVFHLHSGGTDDTREIIKRIKNSYDACLPGPRGLNNYEMFINTK</sequence>
<dbReference type="EMBL" id="CALSDN010000003">
    <property type="protein sequence ID" value="CAH6719931.1"/>
    <property type="molecule type" value="Genomic_DNA"/>
</dbReference>
<name>A0ACA9Y4S2_9ASCO</name>
<dbReference type="Proteomes" id="UP001152531">
    <property type="component" value="Unassembled WGS sequence"/>
</dbReference>
<comment type="caution">
    <text evidence="1">The sequence shown here is derived from an EMBL/GenBank/DDBJ whole genome shotgun (WGS) entry which is preliminary data.</text>
</comment>
<protein>
    <submittedName>
        <fullName evidence="1">Uncharacterized protein</fullName>
    </submittedName>
</protein>
<gene>
    <name evidence="1" type="ORF">CLIB1444_03S00672</name>
</gene>
<keyword evidence="2" id="KW-1185">Reference proteome</keyword>
<reference evidence="1" key="1">
    <citation type="submission" date="2022-06" db="EMBL/GenBank/DDBJ databases">
        <authorList>
            <person name="Legras J.-L."/>
            <person name="Devillers H."/>
            <person name="Grondin C."/>
        </authorList>
    </citation>
    <scope>NUCLEOTIDE SEQUENCE</scope>
    <source>
        <strain evidence="1">CLIB 1444</strain>
    </source>
</reference>